<name>A0ACD1E6U1_9MICO</name>
<sequence>MPNVVRRPRSAVRRPVTIAVVAVLLLVVAFLAAAALVPFAPTTASATTYAAPRSSAPELRFPGYGATAVEAEGFPESLTTSGDRKKRSIASISKIVTALVVLDRKPLDVGQQGPTVRFTPAMEALYAQYAAKNGEVAPLPSDLRMSQYRVFQVALMESANNYAGALALWAFGSMDGYREAAAAWLDEHGLDDTTIVEPTGLDPRNRSTATDLVDLGKLALADPLVEQVVGTRSATVPGVGEIENSNKLLGMDGVEGIKTGTLDEAGACLLFAATYERGGRDVTVIGVMLGGVDHDSLDVDVRRLLHSVADDFHVVTLTHEGQTFGTYEAPWQDGVDATASRAASVLVWGRTEVTAKATFEPVTVGAAGDRVGSVRFRVSHHDPVTVPLELDAAIDDPGVWWRWSNPFRGVQFDPAAALG</sequence>
<dbReference type="Proteomes" id="UP000681794">
    <property type="component" value="Chromosome"/>
</dbReference>
<keyword evidence="1" id="KW-0645">Protease</keyword>
<gene>
    <name evidence="1" type="ORF">KM842_05005</name>
</gene>
<evidence type="ECO:0000313" key="1">
    <source>
        <dbReference type="EMBL" id="QWS34514.1"/>
    </source>
</evidence>
<evidence type="ECO:0000313" key="2">
    <source>
        <dbReference type="Proteomes" id="UP000681794"/>
    </source>
</evidence>
<keyword evidence="1" id="KW-0378">Hydrolase</keyword>
<keyword evidence="2" id="KW-1185">Reference proteome</keyword>
<accession>A0ACD1E6U1</accession>
<protein>
    <submittedName>
        <fullName evidence="1">D-alanyl-D-alanine carboxypeptidase</fullName>
    </submittedName>
</protein>
<proteinExistence type="predicted"/>
<keyword evidence="1" id="KW-0121">Carboxypeptidase</keyword>
<organism evidence="1 2">
    <name type="scientific">Curtobacterium aetherium</name>
    <dbReference type="NCBI Taxonomy" id="2841594"/>
    <lineage>
        <taxon>Bacteria</taxon>
        <taxon>Bacillati</taxon>
        <taxon>Actinomycetota</taxon>
        <taxon>Actinomycetes</taxon>
        <taxon>Micrococcales</taxon>
        <taxon>Microbacteriaceae</taxon>
        <taxon>Curtobacterium</taxon>
    </lineage>
</organism>
<reference evidence="1" key="1">
    <citation type="submission" date="2021-06" db="EMBL/GenBank/DDBJ databases">
        <authorList>
            <person name="Ellington A.J."/>
            <person name="Bryan N.C."/>
            <person name="Christner B.C."/>
            <person name="Reisch C.R."/>
        </authorList>
    </citation>
    <scope>NUCLEOTIDE SEQUENCE</scope>
    <source>
        <strain evidence="1">L6-1</strain>
    </source>
</reference>
<dbReference type="EMBL" id="CP076544">
    <property type="protein sequence ID" value="QWS34514.1"/>
    <property type="molecule type" value="Genomic_DNA"/>
</dbReference>